<dbReference type="SUPFAM" id="SSF63829">
    <property type="entry name" value="Calcium-dependent phosphotriesterase"/>
    <property type="match status" value="1"/>
</dbReference>
<dbReference type="InterPro" id="IPR005511">
    <property type="entry name" value="SMP-30"/>
</dbReference>
<sequence length="291" mass="31202">MNAQPLSNTRFGLSEGILWDDRLEVLWWTDIHAATLWQYHPAHGIERHWSLPERLGCFALTQDTGVLLLGLEQGLARFDTTTGELNHLVPVAPDQPAHRVNDGRCDRAGNFVFGTLNEGGSDKTAGFYRYTRTGELQRLSLPGVAISNSICFSPDGGTMYFCDSPARRILACDYDAASGQTGNIRVFVDLGDGHADPDGAIVDADGCLWSAEWGGSRVARYDPDGRLLQAVALPTGQITCLTLGGTALDTLYVTSAAAGMSDAARVADMNAGAVFHIADVGARGLPECRFG</sequence>
<dbReference type="RefSeq" id="WP_136773236.1">
    <property type="nucleotide sequence ID" value="NZ_CP156074.1"/>
</dbReference>
<keyword evidence="3" id="KW-0479">Metal-binding</keyword>
<dbReference type="AlphaFoldDB" id="A0A4U0QDE2"/>
<comment type="similarity">
    <text evidence="1">Belongs to the SMP-30/CGR1 family.</text>
</comment>
<feature type="domain" description="SMP-30/Gluconolactonase/LRE-like region" evidence="4">
    <location>
        <begin position="13"/>
        <end position="256"/>
    </location>
</feature>
<feature type="active site" description="Proton donor/acceptor" evidence="2">
    <location>
        <position position="198"/>
    </location>
</feature>
<evidence type="ECO:0000256" key="1">
    <source>
        <dbReference type="ARBA" id="ARBA00008853"/>
    </source>
</evidence>
<dbReference type="EMBL" id="SUMF01000008">
    <property type="protein sequence ID" value="TJZ73874.1"/>
    <property type="molecule type" value="Genomic_DNA"/>
</dbReference>
<evidence type="ECO:0000256" key="3">
    <source>
        <dbReference type="PIRSR" id="PIRSR605511-2"/>
    </source>
</evidence>
<feature type="binding site" evidence="3">
    <location>
        <position position="101"/>
    </location>
    <ligand>
        <name>substrate</name>
    </ligand>
</feature>
<dbReference type="OrthoDB" id="9775406at2"/>
<dbReference type="Gene3D" id="2.120.10.30">
    <property type="entry name" value="TolB, C-terminal domain"/>
    <property type="match status" value="1"/>
</dbReference>
<dbReference type="GO" id="GO:0019853">
    <property type="term" value="P:L-ascorbic acid biosynthetic process"/>
    <property type="evidence" value="ECO:0007669"/>
    <property type="project" value="TreeGrafter"/>
</dbReference>
<evidence type="ECO:0000256" key="2">
    <source>
        <dbReference type="PIRSR" id="PIRSR605511-1"/>
    </source>
</evidence>
<feature type="binding site" evidence="3">
    <location>
        <position position="15"/>
    </location>
    <ligand>
        <name>a divalent metal cation</name>
        <dbReference type="ChEBI" id="CHEBI:60240"/>
    </ligand>
</feature>
<proteinExistence type="inferred from homology"/>
<gene>
    <name evidence="5" type="ORF">FAZ21_09665</name>
</gene>
<comment type="cofactor">
    <cofactor evidence="3">
        <name>Zn(2+)</name>
        <dbReference type="ChEBI" id="CHEBI:29105"/>
    </cofactor>
    <text evidence="3">Binds 1 divalent metal cation per subunit.</text>
</comment>
<dbReference type="InterPro" id="IPR013658">
    <property type="entry name" value="SGL"/>
</dbReference>
<dbReference type="GO" id="GO:0005509">
    <property type="term" value="F:calcium ion binding"/>
    <property type="evidence" value="ECO:0007669"/>
    <property type="project" value="TreeGrafter"/>
</dbReference>
<dbReference type="PANTHER" id="PTHR10907:SF47">
    <property type="entry name" value="REGUCALCIN"/>
    <property type="match status" value="1"/>
</dbReference>
<comment type="caution">
    <text evidence="5">The sequence shown here is derived from an EMBL/GenBank/DDBJ whole genome shotgun (WGS) entry which is preliminary data.</text>
</comment>
<feature type="binding site" evidence="3">
    <location>
        <position position="198"/>
    </location>
    <ligand>
        <name>a divalent metal cation</name>
        <dbReference type="ChEBI" id="CHEBI:60240"/>
    </ligand>
</feature>
<dbReference type="GO" id="GO:0004341">
    <property type="term" value="F:gluconolactonase activity"/>
    <property type="evidence" value="ECO:0007669"/>
    <property type="project" value="TreeGrafter"/>
</dbReference>
<dbReference type="Pfam" id="PF08450">
    <property type="entry name" value="SGL"/>
    <property type="match status" value="1"/>
</dbReference>
<reference evidence="5 6" key="1">
    <citation type="submission" date="2019-04" db="EMBL/GenBank/DDBJ databases">
        <title>Chitiniphilus eburnea sp. nov., a novel chitinolytic bacterium isolated from aquaculture sludge.</title>
        <authorList>
            <person name="Sheng M."/>
        </authorList>
    </citation>
    <scope>NUCLEOTIDE SEQUENCE [LARGE SCALE GENOMIC DNA]</scope>
    <source>
        <strain evidence="5 6">HX-2-15</strain>
    </source>
</reference>
<evidence type="ECO:0000313" key="5">
    <source>
        <dbReference type="EMBL" id="TJZ73874.1"/>
    </source>
</evidence>
<name>A0A4U0QDE2_9NEIS</name>
<dbReference type="PANTHER" id="PTHR10907">
    <property type="entry name" value="REGUCALCIN"/>
    <property type="match status" value="1"/>
</dbReference>
<keyword evidence="6" id="KW-1185">Reference proteome</keyword>
<dbReference type="InterPro" id="IPR011042">
    <property type="entry name" value="6-blade_b-propeller_TolB-like"/>
</dbReference>
<evidence type="ECO:0000259" key="4">
    <source>
        <dbReference type="Pfam" id="PF08450"/>
    </source>
</evidence>
<organism evidence="5 6">
    <name type="scientific">Chitiniphilus eburneus</name>
    <dbReference type="NCBI Taxonomy" id="2571148"/>
    <lineage>
        <taxon>Bacteria</taxon>
        <taxon>Pseudomonadati</taxon>
        <taxon>Pseudomonadota</taxon>
        <taxon>Betaproteobacteria</taxon>
        <taxon>Neisseriales</taxon>
        <taxon>Chitinibacteraceae</taxon>
        <taxon>Chitiniphilus</taxon>
    </lineage>
</organism>
<accession>A0A4U0QDE2</accession>
<evidence type="ECO:0000313" key="6">
    <source>
        <dbReference type="Proteomes" id="UP000310016"/>
    </source>
</evidence>
<dbReference type="PRINTS" id="PR01790">
    <property type="entry name" value="SMP30FAMILY"/>
</dbReference>
<feature type="binding site" evidence="3">
    <location>
        <position position="148"/>
    </location>
    <ligand>
        <name>a divalent metal cation</name>
        <dbReference type="ChEBI" id="CHEBI:60240"/>
    </ligand>
</feature>
<protein>
    <submittedName>
        <fullName evidence="5">SMP-30/gluconolactonase/LRE family protein</fullName>
    </submittedName>
</protein>
<dbReference type="Proteomes" id="UP000310016">
    <property type="component" value="Unassembled WGS sequence"/>
</dbReference>
<feature type="binding site" evidence="3">
    <location>
        <position position="99"/>
    </location>
    <ligand>
        <name>substrate</name>
    </ligand>
</feature>
<keyword evidence="3" id="KW-0862">Zinc</keyword>